<feature type="region of interest" description="Disordered" evidence="11">
    <location>
        <begin position="94"/>
        <end position="192"/>
    </location>
</feature>
<feature type="compositionally biased region" description="Polar residues" evidence="11">
    <location>
        <begin position="99"/>
        <end position="111"/>
    </location>
</feature>
<comment type="caution">
    <text evidence="13">The sequence shown here is derived from an EMBL/GenBank/DDBJ whole genome shotgun (WGS) entry which is preliminary data.</text>
</comment>
<dbReference type="Pfam" id="PF02015">
    <property type="entry name" value="Glyco_hydro_45"/>
    <property type="match status" value="1"/>
</dbReference>
<evidence type="ECO:0000256" key="1">
    <source>
        <dbReference type="ARBA" id="ARBA00000966"/>
    </source>
</evidence>
<feature type="domain" description="CBM1" evidence="12">
    <location>
        <begin position="51"/>
        <end position="87"/>
    </location>
</feature>
<keyword evidence="14" id="KW-1185">Reference proteome</keyword>
<dbReference type="PANTHER" id="PTHR39730">
    <property type="entry name" value="ENDOGLUCANASE 1"/>
    <property type="match status" value="1"/>
</dbReference>
<dbReference type="PROSITE" id="PS01140">
    <property type="entry name" value="GLYCOSYL_HYDROL_F45"/>
    <property type="match status" value="1"/>
</dbReference>
<keyword evidence="7" id="KW-0119">Carbohydrate metabolism</keyword>
<dbReference type="EMBL" id="CCBN010000011">
    <property type="protein sequence ID" value="CDO55491.1"/>
    <property type="molecule type" value="Genomic_DNA"/>
</dbReference>
<gene>
    <name evidence="13" type="ORF">BN980_GECA11s01990g</name>
</gene>
<dbReference type="InterPro" id="IPR035971">
    <property type="entry name" value="CBD_sf"/>
</dbReference>
<evidence type="ECO:0000256" key="11">
    <source>
        <dbReference type="SAM" id="MobiDB-lite"/>
    </source>
</evidence>
<dbReference type="PROSITE" id="PS00562">
    <property type="entry name" value="CBM1_1"/>
    <property type="match status" value="2"/>
</dbReference>
<dbReference type="PANTHER" id="PTHR39730:SF1">
    <property type="entry name" value="ENDOGLUCANASE 1"/>
    <property type="match status" value="1"/>
</dbReference>
<evidence type="ECO:0000256" key="4">
    <source>
        <dbReference type="ARBA" id="ARBA00022729"/>
    </source>
</evidence>
<dbReference type="GO" id="GO:0030248">
    <property type="term" value="F:cellulose binding"/>
    <property type="evidence" value="ECO:0007669"/>
    <property type="project" value="InterPro"/>
</dbReference>
<dbReference type="AlphaFoldDB" id="A0A0J9XD87"/>
<evidence type="ECO:0000256" key="2">
    <source>
        <dbReference type="ARBA" id="ARBA00007793"/>
    </source>
</evidence>
<evidence type="ECO:0000256" key="3">
    <source>
        <dbReference type="ARBA" id="ARBA00012601"/>
    </source>
</evidence>
<keyword evidence="9" id="KW-0624">Polysaccharide degradation</keyword>
<keyword evidence="8" id="KW-0326">Glycosidase</keyword>
<dbReference type="InterPro" id="IPR000254">
    <property type="entry name" value="CBD"/>
</dbReference>
<proteinExistence type="inferred from homology"/>
<dbReference type="SUPFAM" id="SSF50685">
    <property type="entry name" value="Barwin-like endoglucanases"/>
    <property type="match status" value="1"/>
</dbReference>
<comment type="similarity">
    <text evidence="2">Belongs to the glycosyl hydrolase 45 (cellulase K) family.</text>
</comment>
<comment type="catalytic activity">
    <reaction evidence="1 10">
        <text>Endohydrolysis of (1-&gt;4)-beta-D-glucosidic linkages in cellulose, lichenin and cereal beta-D-glucans.</text>
        <dbReference type="EC" id="3.2.1.4"/>
    </reaction>
</comment>
<dbReference type="Gene3D" id="2.40.40.10">
    <property type="entry name" value="RlpA-like domain"/>
    <property type="match status" value="1"/>
</dbReference>
<protein>
    <recommendedName>
        <fullName evidence="3 10">Cellulase</fullName>
        <ecNumber evidence="3 10">3.2.1.4</ecNumber>
    </recommendedName>
</protein>
<dbReference type="EC" id="3.2.1.4" evidence="3 10"/>
<feature type="active site" description="Nucleophile" evidence="10">
    <location>
        <position position="212"/>
    </location>
</feature>
<dbReference type="GO" id="GO:0005576">
    <property type="term" value="C:extracellular region"/>
    <property type="evidence" value="ECO:0007669"/>
    <property type="project" value="InterPro"/>
</dbReference>
<dbReference type="STRING" id="1173061.A0A0J9XD87"/>
<keyword evidence="6" id="KW-0136">Cellulose degradation</keyword>
<organism evidence="13 14">
    <name type="scientific">Geotrichum candidum</name>
    <name type="common">Oospora lactis</name>
    <name type="synonym">Dipodascus geotrichum</name>
    <dbReference type="NCBI Taxonomy" id="1173061"/>
    <lineage>
        <taxon>Eukaryota</taxon>
        <taxon>Fungi</taxon>
        <taxon>Dikarya</taxon>
        <taxon>Ascomycota</taxon>
        <taxon>Saccharomycotina</taxon>
        <taxon>Dipodascomycetes</taxon>
        <taxon>Dipodascales</taxon>
        <taxon>Dipodascaceae</taxon>
        <taxon>Geotrichum</taxon>
    </lineage>
</organism>
<evidence type="ECO:0000313" key="14">
    <source>
        <dbReference type="Proteomes" id="UP000242525"/>
    </source>
</evidence>
<feature type="domain" description="CBM1" evidence="12">
    <location>
        <begin position="8"/>
        <end position="44"/>
    </location>
</feature>
<dbReference type="Pfam" id="PF00734">
    <property type="entry name" value="CBM_1"/>
    <property type="match status" value="2"/>
</dbReference>
<name>A0A0J9XD87_GEOCN</name>
<evidence type="ECO:0000256" key="7">
    <source>
        <dbReference type="ARBA" id="ARBA00023277"/>
    </source>
</evidence>
<dbReference type="OrthoDB" id="5823761at2759"/>
<sequence>MAAASDSACAPAYQQCGGINWSGATCCETGFSCTVQNDYYSQCLEDANNSGCQPFYQQCGGKDFTGTTCCQTGSTCQVVNEYYHQCLPGSGHSHADSAPASTQAVDSGSQETVPQSSAAAAAPQTSAAAAVPETSAAAAAPETSAAAETSAAPVPVESPKASSSAVDSAAAAPAASSKAPEASAPATSDNQLSFTPIVGGKSGIGQTTRYWDCCKPSCAWNGKADVSAPVAACKADGKTISGVNDQSGCVGGDSYMCSNQQPFAINSTLAFGFVAASMIGYGESNMCCTCVLMTFNEGPASGKQMVAQITNTGTDLSSNHFDIAMPGGGFGLFSTGCTTQWNMPASAWGQTYGGVSTAEECKNLPSDLQIGCDWRYDFFENSDNPSVSFVEIECPSQITDITGCKRN</sequence>
<dbReference type="Proteomes" id="UP000242525">
    <property type="component" value="Unassembled WGS sequence"/>
</dbReference>
<evidence type="ECO:0000256" key="10">
    <source>
        <dbReference type="PROSITE-ProRule" id="PRU10069"/>
    </source>
</evidence>
<dbReference type="GO" id="GO:0030245">
    <property type="term" value="P:cellulose catabolic process"/>
    <property type="evidence" value="ECO:0007669"/>
    <property type="project" value="UniProtKB-KW"/>
</dbReference>
<dbReference type="InterPro" id="IPR000334">
    <property type="entry name" value="Glyco_hydro_45"/>
</dbReference>
<evidence type="ECO:0000256" key="8">
    <source>
        <dbReference type="ARBA" id="ARBA00023295"/>
    </source>
</evidence>
<evidence type="ECO:0000256" key="5">
    <source>
        <dbReference type="ARBA" id="ARBA00022801"/>
    </source>
</evidence>
<accession>A0A0J9XD87</accession>
<reference evidence="13" key="1">
    <citation type="submission" date="2014-03" db="EMBL/GenBank/DDBJ databases">
        <authorList>
            <person name="Casaregola S."/>
        </authorList>
    </citation>
    <scope>NUCLEOTIDE SEQUENCE [LARGE SCALE GENOMIC DNA]</scope>
    <source>
        <strain evidence="13">CLIB 918</strain>
    </source>
</reference>
<keyword evidence="4" id="KW-0732">Signal</keyword>
<dbReference type="SUPFAM" id="SSF57180">
    <property type="entry name" value="Cellulose-binding domain"/>
    <property type="match status" value="2"/>
</dbReference>
<dbReference type="GO" id="GO:0008810">
    <property type="term" value="F:cellulase activity"/>
    <property type="evidence" value="ECO:0007669"/>
    <property type="project" value="UniProtKB-EC"/>
</dbReference>
<dbReference type="SMART" id="SM00236">
    <property type="entry name" value="fCBD"/>
    <property type="match status" value="2"/>
</dbReference>
<dbReference type="InterPro" id="IPR052288">
    <property type="entry name" value="GH45_Enzymes"/>
</dbReference>
<feature type="compositionally biased region" description="Low complexity" evidence="11">
    <location>
        <begin position="112"/>
        <end position="188"/>
    </location>
</feature>
<dbReference type="InterPro" id="IPR036908">
    <property type="entry name" value="RlpA-like_sf"/>
</dbReference>
<evidence type="ECO:0000313" key="13">
    <source>
        <dbReference type="EMBL" id="CDO55491.1"/>
    </source>
</evidence>
<dbReference type="PROSITE" id="PS51164">
    <property type="entry name" value="CBM1_2"/>
    <property type="match status" value="2"/>
</dbReference>
<evidence type="ECO:0000256" key="9">
    <source>
        <dbReference type="ARBA" id="ARBA00023326"/>
    </source>
</evidence>
<keyword evidence="5" id="KW-0378">Hydrolase</keyword>
<evidence type="ECO:0000256" key="6">
    <source>
        <dbReference type="ARBA" id="ARBA00023001"/>
    </source>
</evidence>
<evidence type="ECO:0000259" key="12">
    <source>
        <dbReference type="PROSITE" id="PS51164"/>
    </source>
</evidence>